<sequence length="178" mass="19471">MLCRRGARWRGVGPGRCLTSKACMSYHLVGHGEGVKCTMKRPDGISISTDIPKAMGGSNTAPQPVELFLTSLCGCELATAQFVARHMTPRMTIEKIEFNVQASRKKQGALHLPLGNHDDAPLARPDRIWGQALVYTSATQKQVDQLAAEVKTRCPIANMTVLSGCVLDIEWIARRVVE</sequence>
<accession>A0A024UMB6</accession>
<dbReference type="InterPro" id="IPR003718">
    <property type="entry name" value="OsmC/Ohr_fam"/>
</dbReference>
<dbReference type="InterPro" id="IPR036102">
    <property type="entry name" value="OsmC/Ohrsf"/>
</dbReference>
<dbReference type="InterPro" id="IPR015946">
    <property type="entry name" value="KH_dom-like_a/b"/>
</dbReference>
<dbReference type="EMBL" id="KI913954">
    <property type="protein sequence ID" value="ETW07409.1"/>
    <property type="molecule type" value="Genomic_DNA"/>
</dbReference>
<dbReference type="Pfam" id="PF02566">
    <property type="entry name" value="OsmC"/>
    <property type="match status" value="1"/>
</dbReference>
<reference evidence="1" key="1">
    <citation type="submission" date="2013-12" db="EMBL/GenBank/DDBJ databases">
        <title>The Genome Sequence of Aphanomyces invadans NJM9701.</title>
        <authorList>
            <consortium name="The Broad Institute Genomics Platform"/>
            <person name="Russ C."/>
            <person name="Tyler B."/>
            <person name="van West P."/>
            <person name="Dieguez-Uribeondo J."/>
            <person name="Young S.K."/>
            <person name="Zeng Q."/>
            <person name="Gargeya S."/>
            <person name="Fitzgerald M."/>
            <person name="Abouelleil A."/>
            <person name="Alvarado L."/>
            <person name="Chapman S.B."/>
            <person name="Gainer-Dewar J."/>
            <person name="Goldberg J."/>
            <person name="Griggs A."/>
            <person name="Gujja S."/>
            <person name="Hansen M."/>
            <person name="Howarth C."/>
            <person name="Imamovic A."/>
            <person name="Ireland A."/>
            <person name="Larimer J."/>
            <person name="McCowan C."/>
            <person name="Murphy C."/>
            <person name="Pearson M."/>
            <person name="Poon T.W."/>
            <person name="Priest M."/>
            <person name="Roberts A."/>
            <person name="Saif S."/>
            <person name="Shea T."/>
            <person name="Sykes S."/>
            <person name="Wortman J."/>
            <person name="Nusbaum C."/>
            <person name="Birren B."/>
        </authorList>
    </citation>
    <scope>NUCLEOTIDE SEQUENCE [LARGE SCALE GENOMIC DNA]</scope>
    <source>
        <strain evidence="1">NJM9701</strain>
    </source>
</reference>
<dbReference type="RefSeq" id="XP_008863502.1">
    <property type="nucleotide sequence ID" value="XM_008865280.1"/>
</dbReference>
<dbReference type="Gene3D" id="3.30.300.20">
    <property type="match status" value="1"/>
</dbReference>
<evidence type="ECO:0000313" key="1">
    <source>
        <dbReference type="EMBL" id="ETW07409.1"/>
    </source>
</evidence>
<dbReference type="PANTHER" id="PTHR35368:SF1">
    <property type="entry name" value="HYDROPEROXIDE REDUCTASE"/>
    <property type="match status" value="1"/>
</dbReference>
<dbReference type="AlphaFoldDB" id="A0A024UMB6"/>
<dbReference type="VEuPathDB" id="FungiDB:H310_01932"/>
<proteinExistence type="predicted"/>
<name>A0A024UMB6_9STRA</name>
<protein>
    <recommendedName>
        <fullName evidence="2">OsmC-like protein</fullName>
    </recommendedName>
</protein>
<organism evidence="1">
    <name type="scientific">Aphanomyces invadans</name>
    <dbReference type="NCBI Taxonomy" id="157072"/>
    <lineage>
        <taxon>Eukaryota</taxon>
        <taxon>Sar</taxon>
        <taxon>Stramenopiles</taxon>
        <taxon>Oomycota</taxon>
        <taxon>Saprolegniomycetes</taxon>
        <taxon>Saprolegniales</taxon>
        <taxon>Verrucalvaceae</taxon>
        <taxon>Aphanomyces</taxon>
    </lineage>
</organism>
<dbReference type="eggNOG" id="ENOG502S43H">
    <property type="taxonomic scope" value="Eukaryota"/>
</dbReference>
<dbReference type="SUPFAM" id="SSF82784">
    <property type="entry name" value="OsmC-like"/>
    <property type="match status" value="1"/>
</dbReference>
<gene>
    <name evidence="1" type="ORF">H310_01932</name>
</gene>
<dbReference type="InterPro" id="IPR052924">
    <property type="entry name" value="OsmC/Ohr_hydroprdx_reductase"/>
</dbReference>
<dbReference type="PANTHER" id="PTHR35368">
    <property type="entry name" value="HYDROPEROXIDE REDUCTASE"/>
    <property type="match status" value="1"/>
</dbReference>
<evidence type="ECO:0008006" key="2">
    <source>
        <dbReference type="Google" id="ProtNLM"/>
    </source>
</evidence>
<dbReference type="GeneID" id="20078982"/>